<dbReference type="InterPro" id="IPR050366">
    <property type="entry name" value="BP-dependent_transpt_permease"/>
</dbReference>
<evidence type="ECO:0000256" key="6">
    <source>
        <dbReference type="ARBA" id="ARBA00023136"/>
    </source>
</evidence>
<evidence type="ECO:0000256" key="2">
    <source>
        <dbReference type="ARBA" id="ARBA00022448"/>
    </source>
</evidence>
<gene>
    <name evidence="10" type="ORF">GCM10023224_23010</name>
</gene>
<keyword evidence="11" id="KW-1185">Reference proteome</keyword>
<name>A0ABP9GIN3_9ACTN</name>
<dbReference type="PANTHER" id="PTHR43386:SF25">
    <property type="entry name" value="PEPTIDE ABC TRANSPORTER PERMEASE PROTEIN"/>
    <property type="match status" value="1"/>
</dbReference>
<feature type="domain" description="ABC transmembrane type-1" evidence="9">
    <location>
        <begin position="94"/>
        <end position="283"/>
    </location>
</feature>
<feature type="transmembrane region" description="Helical" evidence="7">
    <location>
        <begin position="260"/>
        <end position="282"/>
    </location>
</feature>
<comment type="subcellular location">
    <subcellularLocation>
        <location evidence="1 7">Cell membrane</location>
        <topology evidence="1 7">Multi-pass membrane protein</topology>
    </subcellularLocation>
</comment>
<evidence type="ECO:0000313" key="11">
    <source>
        <dbReference type="Proteomes" id="UP001499993"/>
    </source>
</evidence>
<evidence type="ECO:0000256" key="4">
    <source>
        <dbReference type="ARBA" id="ARBA00022692"/>
    </source>
</evidence>
<evidence type="ECO:0000313" key="10">
    <source>
        <dbReference type="EMBL" id="GAA4940675.1"/>
    </source>
</evidence>
<evidence type="ECO:0000259" key="9">
    <source>
        <dbReference type="PROSITE" id="PS50928"/>
    </source>
</evidence>
<keyword evidence="3" id="KW-1003">Cell membrane</keyword>
<keyword evidence="4 7" id="KW-0812">Transmembrane</keyword>
<dbReference type="Pfam" id="PF00528">
    <property type="entry name" value="BPD_transp_1"/>
    <property type="match status" value="1"/>
</dbReference>
<dbReference type="EMBL" id="BAABIK010000011">
    <property type="protein sequence ID" value="GAA4940675.1"/>
    <property type="molecule type" value="Genomic_DNA"/>
</dbReference>
<accession>A0ABP9GIN3</accession>
<dbReference type="PROSITE" id="PS50928">
    <property type="entry name" value="ABC_TM1"/>
    <property type="match status" value="1"/>
</dbReference>
<dbReference type="RefSeq" id="WP_344142190.1">
    <property type="nucleotide sequence ID" value="NZ_BAABIK010000011.1"/>
</dbReference>
<dbReference type="CDD" id="cd06261">
    <property type="entry name" value="TM_PBP2"/>
    <property type="match status" value="1"/>
</dbReference>
<comment type="caution">
    <text evidence="10">The sequence shown here is derived from an EMBL/GenBank/DDBJ whole genome shotgun (WGS) entry which is preliminary data.</text>
</comment>
<dbReference type="Proteomes" id="UP001499993">
    <property type="component" value="Unassembled WGS sequence"/>
</dbReference>
<protein>
    <submittedName>
        <fullName evidence="10">ABC transporter permease</fullName>
    </submittedName>
</protein>
<evidence type="ECO:0000256" key="3">
    <source>
        <dbReference type="ARBA" id="ARBA00022475"/>
    </source>
</evidence>
<feature type="transmembrane region" description="Helical" evidence="7">
    <location>
        <begin position="37"/>
        <end position="55"/>
    </location>
</feature>
<dbReference type="SUPFAM" id="SSF161098">
    <property type="entry name" value="MetI-like"/>
    <property type="match status" value="1"/>
</dbReference>
<feature type="transmembrane region" description="Helical" evidence="7">
    <location>
        <begin position="97"/>
        <end position="121"/>
    </location>
</feature>
<feature type="compositionally biased region" description="Low complexity" evidence="8">
    <location>
        <begin position="1"/>
        <end position="17"/>
    </location>
</feature>
<keyword evidence="5 7" id="KW-1133">Transmembrane helix</keyword>
<feature type="region of interest" description="Disordered" evidence="8">
    <location>
        <begin position="1"/>
        <end position="20"/>
    </location>
</feature>
<dbReference type="InterPro" id="IPR035906">
    <property type="entry name" value="MetI-like_sf"/>
</dbReference>
<feature type="transmembrane region" description="Helical" evidence="7">
    <location>
        <begin position="219"/>
        <end position="240"/>
    </location>
</feature>
<evidence type="ECO:0000256" key="8">
    <source>
        <dbReference type="SAM" id="MobiDB-lite"/>
    </source>
</evidence>
<evidence type="ECO:0000256" key="7">
    <source>
        <dbReference type="RuleBase" id="RU363032"/>
    </source>
</evidence>
<comment type="similarity">
    <text evidence="7">Belongs to the binding-protein-dependent transport system permease family.</text>
</comment>
<evidence type="ECO:0000256" key="5">
    <source>
        <dbReference type="ARBA" id="ARBA00022989"/>
    </source>
</evidence>
<keyword evidence="6 7" id="KW-0472">Membrane</keyword>
<evidence type="ECO:0000256" key="1">
    <source>
        <dbReference type="ARBA" id="ARBA00004651"/>
    </source>
</evidence>
<reference evidence="11" key="1">
    <citation type="journal article" date="2019" name="Int. J. Syst. Evol. Microbiol.">
        <title>The Global Catalogue of Microorganisms (GCM) 10K type strain sequencing project: providing services to taxonomists for standard genome sequencing and annotation.</title>
        <authorList>
            <consortium name="The Broad Institute Genomics Platform"/>
            <consortium name="The Broad Institute Genome Sequencing Center for Infectious Disease"/>
            <person name="Wu L."/>
            <person name="Ma J."/>
        </authorList>
    </citation>
    <scope>NUCLEOTIDE SEQUENCE [LARGE SCALE GENOMIC DNA]</scope>
    <source>
        <strain evidence="11">JCM 18123</strain>
    </source>
</reference>
<dbReference type="PANTHER" id="PTHR43386">
    <property type="entry name" value="OLIGOPEPTIDE TRANSPORT SYSTEM PERMEASE PROTEIN APPC"/>
    <property type="match status" value="1"/>
</dbReference>
<sequence>MSTATATAPEAAAPAPASQQRREGLFRAAWRHGRTKAGVTLVGVIVLIAVVGPFVSPYSPTELVGIPNRASADGTVFGTDGIGRDVLSRFLHGGYTLISIAVSAALGGVLLGTVLGVIAGYQRGWLDEAIMRVNDMALAFPQLVLALLVMSIVGPQVWLIVALIGVSHACRVARVAREATLKVVEQDFVKSAEAIGLPRWRIMTAEILPNITSPLLVELGLRITYSVGLIATLSFLGMGLQPPTADWGLMINENRIAVTVQPWSVVLPVAAVALLTIGANLITDGLSRASIGIDRGVEKQ</sequence>
<organism evidence="10 11">
    <name type="scientific">Streptomonospora halophila</name>
    <dbReference type="NCBI Taxonomy" id="427369"/>
    <lineage>
        <taxon>Bacteria</taxon>
        <taxon>Bacillati</taxon>
        <taxon>Actinomycetota</taxon>
        <taxon>Actinomycetes</taxon>
        <taxon>Streptosporangiales</taxon>
        <taxon>Nocardiopsidaceae</taxon>
        <taxon>Streptomonospora</taxon>
    </lineage>
</organism>
<feature type="transmembrane region" description="Helical" evidence="7">
    <location>
        <begin position="133"/>
        <end position="152"/>
    </location>
</feature>
<proteinExistence type="inferred from homology"/>
<keyword evidence="2 7" id="KW-0813">Transport</keyword>
<dbReference type="InterPro" id="IPR000515">
    <property type="entry name" value="MetI-like"/>
</dbReference>
<dbReference type="Gene3D" id="1.10.3720.10">
    <property type="entry name" value="MetI-like"/>
    <property type="match status" value="1"/>
</dbReference>